<dbReference type="GO" id="GO:0008270">
    <property type="term" value="F:zinc ion binding"/>
    <property type="evidence" value="ECO:0007669"/>
    <property type="project" value="UniProtKB-KW"/>
</dbReference>
<sequence length="200" mass="23073">MSVPTLEDQQLVTKIFFEPSMKEKYRIYTPKEPTLKLMIKFSNINCPNELSDELSSKNPSFTPDSYKVFFSMKAKNDFHWIIELEKSHNPLVNTKFVYVGLKKCACEPFISVLHCKNCGEYGHSKKRCQAKESRCLSCGTPSPDQFHICFYKCLNCVLNNSRTGKNDPTFHKSGHYQCAEFIRQRHLAFKKSGVESYLTG</sequence>
<feature type="domain" description="CCHC-type" evidence="2">
    <location>
        <begin position="115"/>
        <end position="128"/>
    </location>
</feature>
<keyword evidence="1" id="KW-0863">Zinc-finger</keyword>
<gene>
    <name evidence="3" type="ORF">JTE90_013067</name>
</gene>
<keyword evidence="1" id="KW-0479">Metal-binding</keyword>
<dbReference type="AlphaFoldDB" id="A0AAV6TIY1"/>
<keyword evidence="4" id="KW-1185">Reference proteome</keyword>
<reference evidence="3 4" key="1">
    <citation type="journal article" date="2022" name="Nat. Ecol. Evol.">
        <title>A masculinizing supergene underlies an exaggerated male reproductive morph in a spider.</title>
        <authorList>
            <person name="Hendrickx F."/>
            <person name="De Corte Z."/>
            <person name="Sonet G."/>
            <person name="Van Belleghem S.M."/>
            <person name="Kostlbacher S."/>
            <person name="Vangestel C."/>
        </authorList>
    </citation>
    <scope>NUCLEOTIDE SEQUENCE [LARGE SCALE GENOMIC DNA]</scope>
    <source>
        <strain evidence="3">W744_W776</strain>
    </source>
</reference>
<protein>
    <recommendedName>
        <fullName evidence="2">CCHC-type domain-containing protein</fullName>
    </recommendedName>
</protein>
<comment type="caution">
    <text evidence="3">The sequence shown here is derived from an EMBL/GenBank/DDBJ whole genome shotgun (WGS) entry which is preliminary data.</text>
</comment>
<evidence type="ECO:0000313" key="4">
    <source>
        <dbReference type="Proteomes" id="UP000827092"/>
    </source>
</evidence>
<accession>A0AAV6TIY1</accession>
<dbReference type="InterPro" id="IPR001878">
    <property type="entry name" value="Znf_CCHC"/>
</dbReference>
<keyword evidence="1" id="KW-0862">Zinc</keyword>
<name>A0AAV6TIY1_9ARAC</name>
<evidence type="ECO:0000313" key="3">
    <source>
        <dbReference type="EMBL" id="KAG8171636.1"/>
    </source>
</evidence>
<dbReference type="EMBL" id="JAFNEN010003745">
    <property type="protein sequence ID" value="KAG8171636.1"/>
    <property type="molecule type" value="Genomic_DNA"/>
</dbReference>
<dbReference type="PROSITE" id="PS50158">
    <property type="entry name" value="ZF_CCHC"/>
    <property type="match status" value="1"/>
</dbReference>
<evidence type="ECO:0000259" key="2">
    <source>
        <dbReference type="PROSITE" id="PS50158"/>
    </source>
</evidence>
<proteinExistence type="predicted"/>
<evidence type="ECO:0000256" key="1">
    <source>
        <dbReference type="PROSITE-ProRule" id="PRU00047"/>
    </source>
</evidence>
<dbReference type="Proteomes" id="UP000827092">
    <property type="component" value="Unassembled WGS sequence"/>
</dbReference>
<organism evidence="3 4">
    <name type="scientific">Oedothorax gibbosus</name>
    <dbReference type="NCBI Taxonomy" id="931172"/>
    <lineage>
        <taxon>Eukaryota</taxon>
        <taxon>Metazoa</taxon>
        <taxon>Ecdysozoa</taxon>
        <taxon>Arthropoda</taxon>
        <taxon>Chelicerata</taxon>
        <taxon>Arachnida</taxon>
        <taxon>Araneae</taxon>
        <taxon>Araneomorphae</taxon>
        <taxon>Entelegynae</taxon>
        <taxon>Araneoidea</taxon>
        <taxon>Linyphiidae</taxon>
        <taxon>Erigoninae</taxon>
        <taxon>Oedothorax</taxon>
    </lineage>
</organism>
<dbReference type="GO" id="GO:0003676">
    <property type="term" value="F:nucleic acid binding"/>
    <property type="evidence" value="ECO:0007669"/>
    <property type="project" value="InterPro"/>
</dbReference>